<sequence>MNFEDLKLKIELAAVEAFGQVRGLYPEQSFCGYALYSDPDGSTVCSAVNSRINLEEAVAKDPSDATYYRWSPGEWDHEFEGSECFTEICDLLRKEATGLGPIDIAEFKKNVYECCVVALESLREKGFFSDMDESGVLVFSISDDESDSEGDWIARLNRKELAEEFRSWLASLE</sequence>
<proteinExistence type="predicted"/>
<protein>
    <recommendedName>
        <fullName evidence="3">DUF4303 domain-containing protein</fullName>
    </recommendedName>
</protein>
<evidence type="ECO:0000313" key="2">
    <source>
        <dbReference type="Proteomes" id="UP000189628"/>
    </source>
</evidence>
<reference evidence="1 2" key="1">
    <citation type="submission" date="2017-02" db="EMBL/GenBank/DDBJ databases">
        <title>Blood Disease Bacterium A2-HR MARDI.</title>
        <authorList>
            <person name="Badrun R."/>
            <person name="Abu Bakar N."/>
            <person name="Laboh R."/>
        </authorList>
    </citation>
    <scope>NUCLEOTIDE SEQUENCE [LARGE SCALE GENOMIC DNA]</scope>
    <source>
        <strain evidence="1 2">A2-HR MARDI</strain>
    </source>
</reference>
<dbReference type="EMBL" id="CP019911">
    <property type="protein sequence ID" value="AQW31159.1"/>
    <property type="molecule type" value="Genomic_DNA"/>
</dbReference>
<dbReference type="RefSeq" id="WP_078222949.1">
    <property type="nucleotide sequence ID" value="NZ_CP019911.1"/>
</dbReference>
<organism evidence="1 2">
    <name type="scientific">blood disease bacterium A2-HR MARDI</name>
    <dbReference type="NCBI Taxonomy" id="1944648"/>
    <lineage>
        <taxon>Bacteria</taxon>
        <taxon>Pseudomonadati</taxon>
        <taxon>Pseudomonadota</taxon>
        <taxon>Betaproteobacteria</taxon>
        <taxon>Burkholderiales</taxon>
        <taxon>Burkholderiaceae</taxon>
        <taxon>Ralstonia</taxon>
        <taxon>Ralstonia solanacearum species complex</taxon>
    </lineage>
</organism>
<dbReference type="Proteomes" id="UP000189628">
    <property type="component" value="Chromosome"/>
</dbReference>
<dbReference type="Pfam" id="PF14136">
    <property type="entry name" value="DUF4303"/>
    <property type="match status" value="1"/>
</dbReference>
<gene>
    <name evidence="1" type="ORF">B0B51_15270</name>
</gene>
<dbReference type="InterPro" id="IPR025409">
    <property type="entry name" value="DUF4303"/>
</dbReference>
<name>A0A1U9VKF0_9RALS</name>
<evidence type="ECO:0008006" key="3">
    <source>
        <dbReference type="Google" id="ProtNLM"/>
    </source>
</evidence>
<dbReference type="AlphaFoldDB" id="A0A1U9VKF0"/>
<evidence type="ECO:0000313" key="1">
    <source>
        <dbReference type="EMBL" id="AQW31159.1"/>
    </source>
</evidence>
<accession>A0A1U9VKF0</accession>